<evidence type="ECO:0000313" key="3">
    <source>
        <dbReference type="Proteomes" id="UP000006875"/>
    </source>
</evidence>
<geneLocation type="plasmid" evidence="2 3">
    <name>pILYOP01</name>
</geneLocation>
<evidence type="ECO:0000256" key="1">
    <source>
        <dbReference type="SAM" id="Phobius"/>
    </source>
</evidence>
<reference evidence="2 3" key="1">
    <citation type="journal article" date="2010" name="Stand. Genomic Sci.">
        <title>Complete genome sequence of Ilyobacter polytropus type strain (CuHbu1).</title>
        <authorList>
            <person name="Sikorski J."/>
            <person name="Chertkov O."/>
            <person name="Lapidus A."/>
            <person name="Nolan M."/>
            <person name="Lucas S."/>
            <person name="Del Rio T.G."/>
            <person name="Tice H."/>
            <person name="Cheng J.F."/>
            <person name="Tapia R."/>
            <person name="Han C."/>
            <person name="Goodwin L."/>
            <person name="Pitluck S."/>
            <person name="Liolios K."/>
            <person name="Ivanova N."/>
            <person name="Mavromatis K."/>
            <person name="Mikhailova N."/>
            <person name="Pati A."/>
            <person name="Chen A."/>
            <person name="Palaniappan K."/>
            <person name="Land M."/>
            <person name="Hauser L."/>
            <person name="Chang Y.J."/>
            <person name="Jeffries C.D."/>
            <person name="Brambilla E."/>
            <person name="Yasawong M."/>
            <person name="Rohde M."/>
            <person name="Pukall R."/>
            <person name="Spring S."/>
            <person name="Goker M."/>
            <person name="Woyke T."/>
            <person name="Bristow J."/>
            <person name="Eisen J.A."/>
            <person name="Markowitz V."/>
            <person name="Hugenholtz P."/>
            <person name="Kyrpides N.C."/>
            <person name="Klenk H.P."/>
        </authorList>
    </citation>
    <scope>NUCLEOTIDE SEQUENCE [LARGE SCALE GENOMIC DNA]</scope>
    <source>
        <strain evidence="3">ATCC 51220 / DSM 2926 / LMG 16218 / CuHBu1</strain>
        <plasmid evidence="3">pILYOP01</plasmid>
    </source>
</reference>
<protein>
    <submittedName>
        <fullName evidence="2">Uncharacterized protein</fullName>
    </submittedName>
</protein>
<keyword evidence="2" id="KW-0614">Plasmid</keyword>
<name>E3HBC6_ILYPC</name>
<keyword evidence="3" id="KW-1185">Reference proteome</keyword>
<feature type="transmembrane region" description="Helical" evidence="1">
    <location>
        <begin position="147"/>
        <end position="167"/>
    </location>
</feature>
<keyword evidence="1" id="KW-1133">Transmembrane helix</keyword>
<dbReference type="KEGG" id="ipo:Ilyop_1970"/>
<gene>
    <name evidence="2" type="ordered locus">Ilyop_1970</name>
</gene>
<dbReference type="AlphaFoldDB" id="E3HBC6"/>
<keyword evidence="1" id="KW-0812">Transmembrane</keyword>
<accession>E3HBC6</accession>
<evidence type="ECO:0000313" key="2">
    <source>
        <dbReference type="EMBL" id="ADO83741.1"/>
    </source>
</evidence>
<dbReference type="EMBL" id="CP002282">
    <property type="protein sequence ID" value="ADO83741.1"/>
    <property type="molecule type" value="Genomic_DNA"/>
</dbReference>
<organism evidence="2 3">
    <name type="scientific">Ilyobacter polytropus (strain ATCC 51220 / DSM 2926 / LMG 16218 / CuHBu1)</name>
    <dbReference type="NCBI Taxonomy" id="572544"/>
    <lineage>
        <taxon>Bacteria</taxon>
        <taxon>Fusobacteriati</taxon>
        <taxon>Fusobacteriota</taxon>
        <taxon>Fusobacteriia</taxon>
        <taxon>Fusobacteriales</taxon>
        <taxon>Fusobacteriaceae</taxon>
        <taxon>Ilyobacter</taxon>
    </lineage>
</organism>
<sequence length="214" mass="25180">MKYSKFQKKIMKTIIKYRPSINDFTLEDLIKEVFTKHIPNTSLKLTSSECTLSVSDKDYSEYYQKRKIQCYEIIKLVGYLLEEEMIEIMKDPKNSEVKYVFQPFRDVSGSSIIKIKIENKHKKIILKNLSEEFYIGEELKKLVKWRFLSHEAINFIIAIIALIFGAFTDIGSTINDRWIARNINTVIEFAEISDDKSLEGISFNSLKLKYFKED</sequence>
<keyword evidence="1" id="KW-0472">Membrane</keyword>
<dbReference type="HOGENOM" id="CLU_1287400_0_0_0"/>
<proteinExistence type="predicted"/>
<dbReference type="Proteomes" id="UP000006875">
    <property type="component" value="Plasmid pILYOP01"/>
</dbReference>